<dbReference type="AlphaFoldDB" id="A0A146KZ79"/>
<evidence type="ECO:0000256" key="7">
    <source>
        <dbReference type="SAM" id="MobiDB-lite"/>
    </source>
</evidence>
<evidence type="ECO:0000256" key="1">
    <source>
        <dbReference type="ARBA" id="ARBA00004141"/>
    </source>
</evidence>
<protein>
    <recommendedName>
        <fullName evidence="6">Choline transporter-like protein</fullName>
    </recommendedName>
</protein>
<dbReference type="GO" id="GO:0005886">
    <property type="term" value="C:plasma membrane"/>
    <property type="evidence" value="ECO:0007669"/>
    <property type="project" value="UniProtKB-SubCell"/>
</dbReference>
<feature type="compositionally biased region" description="Basic and acidic residues" evidence="7">
    <location>
        <begin position="8"/>
        <end position="27"/>
    </location>
</feature>
<feature type="transmembrane region" description="Helical" evidence="6">
    <location>
        <begin position="245"/>
        <end position="266"/>
    </location>
</feature>
<comment type="function">
    <text evidence="6">Choline transporter.</text>
</comment>
<proteinExistence type="inferred from homology"/>
<sequence length="608" mass="69198">MGGCLSTEKVEPVGREDVARSPNRGDEFDGPVKGRSCTDIIGIILLLAFTVGLFVLVGMCMKHGDINRVIYGYDNCANICGQVTPPEEDPQFACKGANYTTKKYLLIKEAGKLIYNPKNVNKECVEDCSAFPEYRKFLHRCIPKKSGEVVNSFFSKTGFKDFFHEVSEDLHLAWRELLYLALIALALSLFTLFALRFFAGIMIWVILIGSTGMGVIGTIYAWVVWRNKKMEQTQSDIDDREVKTYLAYAIISTVVTVVIFFVVIVMRKRIKLVAELFTEAGKALTKMPLLIFEPLLTFVALLIVIALWMYFAIWIESSGILTYHQPSFYYKKTFAMKFTRWYNLMGVFWMTQFVIGCQHMVIAGSVATWFFTRNKEDMESPILTSAYNLVRYHMGSVALGSFFIALIQLIRAILKRVEDVLSDPQNDVTKCLFRCCQCCLYCFEKCLAYLTRNAYIEICIYGNNFCESGQQAFKVLVNNALRVAAINSIGDFVLFLNKVLVVLATFFIGTFLLENREGIQHMWVLLSMAGIFAYFIAHCFMTVYEMVIDTIFICFCEDCEMNDGMSKPYFMSKNLMEFVQNSKKVLRVGDNSPSNTPTTDIQLKSSDD</sequence>
<keyword evidence="5 6" id="KW-0472">Membrane</keyword>
<comment type="similarity">
    <text evidence="2 6">Belongs to the CTL (choline transporter-like) family.</text>
</comment>
<dbReference type="InterPro" id="IPR007603">
    <property type="entry name" value="Choline_transptr-like"/>
</dbReference>
<dbReference type="Pfam" id="PF04515">
    <property type="entry name" value="Choline_transpo"/>
    <property type="match status" value="1"/>
</dbReference>
<dbReference type="PANTHER" id="PTHR12385:SF96">
    <property type="entry name" value="CHOLINE TRANSPORTER-LIKE PROTEIN"/>
    <property type="match status" value="1"/>
</dbReference>
<name>A0A146KZ79_LYGHE</name>
<evidence type="ECO:0000256" key="2">
    <source>
        <dbReference type="ARBA" id="ARBA00007168"/>
    </source>
</evidence>
<feature type="transmembrane region" description="Helical" evidence="6">
    <location>
        <begin position="392"/>
        <end position="414"/>
    </location>
</feature>
<keyword evidence="3 6" id="KW-0812">Transmembrane</keyword>
<organism evidence="8">
    <name type="scientific">Lygus hesperus</name>
    <name type="common">Western plant bug</name>
    <dbReference type="NCBI Taxonomy" id="30085"/>
    <lineage>
        <taxon>Eukaryota</taxon>
        <taxon>Metazoa</taxon>
        <taxon>Ecdysozoa</taxon>
        <taxon>Arthropoda</taxon>
        <taxon>Hexapoda</taxon>
        <taxon>Insecta</taxon>
        <taxon>Pterygota</taxon>
        <taxon>Neoptera</taxon>
        <taxon>Paraneoptera</taxon>
        <taxon>Hemiptera</taxon>
        <taxon>Heteroptera</taxon>
        <taxon>Panheteroptera</taxon>
        <taxon>Cimicomorpha</taxon>
        <taxon>Miridae</taxon>
        <taxon>Mirini</taxon>
        <taxon>Lygus</taxon>
    </lineage>
</organism>
<evidence type="ECO:0000256" key="5">
    <source>
        <dbReference type="ARBA" id="ARBA00023136"/>
    </source>
</evidence>
<feature type="transmembrane region" description="Helical" evidence="6">
    <location>
        <begin position="492"/>
        <end position="513"/>
    </location>
</feature>
<evidence type="ECO:0000313" key="8">
    <source>
        <dbReference type="EMBL" id="JAQ01673.1"/>
    </source>
</evidence>
<feature type="region of interest" description="Disordered" evidence="7">
    <location>
        <begin position="1"/>
        <end position="27"/>
    </location>
</feature>
<feature type="transmembrane region" description="Helical" evidence="6">
    <location>
        <begin position="177"/>
        <end position="195"/>
    </location>
</feature>
<evidence type="ECO:0000256" key="3">
    <source>
        <dbReference type="ARBA" id="ARBA00022692"/>
    </source>
</evidence>
<gene>
    <name evidence="8" type="primary">slc44a1</name>
    <name evidence="8" type="ORF">g.83934</name>
</gene>
<evidence type="ECO:0000256" key="6">
    <source>
        <dbReference type="RuleBase" id="RU368066"/>
    </source>
</evidence>
<feature type="transmembrane region" description="Helical" evidence="6">
    <location>
        <begin position="40"/>
        <end position="61"/>
    </location>
</feature>
<dbReference type="PANTHER" id="PTHR12385">
    <property type="entry name" value="CHOLINE TRANSPORTER-LIKE (SLC FAMILY 44)"/>
    <property type="match status" value="1"/>
</dbReference>
<accession>A0A146KZ79</accession>
<comment type="subcellular location">
    <subcellularLocation>
        <location evidence="6">Cell membrane</location>
        <topology evidence="6">Multi-pass membrane protein</topology>
    </subcellularLocation>
    <subcellularLocation>
        <location evidence="1">Membrane</location>
        <topology evidence="1">Multi-pass membrane protein</topology>
    </subcellularLocation>
</comment>
<reference evidence="8" key="1">
    <citation type="journal article" date="2016" name="Gigascience">
        <title>De novo construction of an expanded transcriptome assembly for the western tarnished plant bug, Lygus hesperus.</title>
        <authorList>
            <person name="Tassone E.E."/>
            <person name="Geib S.M."/>
            <person name="Hall B."/>
            <person name="Fabrick J.A."/>
            <person name="Brent C.S."/>
            <person name="Hull J.J."/>
        </authorList>
    </citation>
    <scope>NUCLEOTIDE SEQUENCE</scope>
</reference>
<feature type="transmembrane region" description="Helical" evidence="6">
    <location>
        <begin position="341"/>
        <end position="372"/>
    </location>
</feature>
<feature type="transmembrane region" description="Helical" evidence="6">
    <location>
        <begin position="295"/>
        <end position="315"/>
    </location>
</feature>
<dbReference type="GO" id="GO:0022857">
    <property type="term" value="F:transmembrane transporter activity"/>
    <property type="evidence" value="ECO:0007669"/>
    <property type="project" value="UniProtKB-UniRule"/>
</dbReference>
<dbReference type="EMBL" id="GDHC01016956">
    <property type="protein sequence ID" value="JAQ01673.1"/>
    <property type="molecule type" value="Transcribed_RNA"/>
</dbReference>
<feature type="transmembrane region" description="Helical" evidence="6">
    <location>
        <begin position="201"/>
        <end position="225"/>
    </location>
</feature>
<evidence type="ECO:0000256" key="4">
    <source>
        <dbReference type="ARBA" id="ARBA00022989"/>
    </source>
</evidence>
<feature type="transmembrane region" description="Helical" evidence="6">
    <location>
        <begin position="519"/>
        <end position="537"/>
    </location>
</feature>
<keyword evidence="4 6" id="KW-1133">Transmembrane helix</keyword>